<dbReference type="WBParaSite" id="Minc3s00060g03076">
    <property type="protein sequence ID" value="Minc3s00060g03076"/>
    <property type="gene ID" value="Minc3s00060g03076"/>
</dbReference>
<evidence type="ECO:0000313" key="1">
    <source>
        <dbReference type="Proteomes" id="UP000887563"/>
    </source>
</evidence>
<keyword evidence="1" id="KW-1185">Reference proteome</keyword>
<dbReference type="Proteomes" id="UP000887563">
    <property type="component" value="Unplaced"/>
</dbReference>
<name>A0A914KNL9_MELIC</name>
<reference evidence="2" key="1">
    <citation type="submission" date="2022-11" db="UniProtKB">
        <authorList>
            <consortium name="WormBaseParasite"/>
        </authorList>
    </citation>
    <scope>IDENTIFICATION</scope>
</reference>
<organism evidence="1 2">
    <name type="scientific">Meloidogyne incognita</name>
    <name type="common">Southern root-knot nematode worm</name>
    <name type="synonym">Oxyuris incognita</name>
    <dbReference type="NCBI Taxonomy" id="6306"/>
    <lineage>
        <taxon>Eukaryota</taxon>
        <taxon>Metazoa</taxon>
        <taxon>Ecdysozoa</taxon>
        <taxon>Nematoda</taxon>
        <taxon>Chromadorea</taxon>
        <taxon>Rhabditida</taxon>
        <taxon>Tylenchina</taxon>
        <taxon>Tylenchomorpha</taxon>
        <taxon>Tylenchoidea</taxon>
        <taxon>Meloidogynidae</taxon>
        <taxon>Meloidogyninae</taxon>
        <taxon>Meloidogyne</taxon>
        <taxon>Meloidogyne incognita group</taxon>
    </lineage>
</organism>
<sequence length="68" mass="7571">MRTTTNKLMCVSRRRAVLSFSFSPSFLPSFCPLSSAPPSIERRRHCRPCSTATTTPNKNNSFLSPSCC</sequence>
<dbReference type="AlphaFoldDB" id="A0A914KNL9"/>
<protein>
    <submittedName>
        <fullName evidence="2">Candidate secreted effector</fullName>
    </submittedName>
</protein>
<accession>A0A914KNL9</accession>
<proteinExistence type="predicted"/>
<evidence type="ECO:0000313" key="2">
    <source>
        <dbReference type="WBParaSite" id="Minc3s00060g03076"/>
    </source>
</evidence>